<dbReference type="GO" id="GO:0005524">
    <property type="term" value="F:ATP binding"/>
    <property type="evidence" value="ECO:0007669"/>
    <property type="project" value="UniProtKB-UniRule"/>
</dbReference>
<gene>
    <name evidence="15" type="ORF">BegalDRAFT_1637</name>
</gene>
<accession>I3CFX3</accession>
<dbReference type="GO" id="GO:0033202">
    <property type="term" value="C:DNA helicase complex"/>
    <property type="evidence" value="ECO:0007669"/>
    <property type="project" value="TreeGrafter"/>
</dbReference>
<dbReference type="OrthoDB" id="9806690at2"/>
<dbReference type="InterPro" id="IPR014016">
    <property type="entry name" value="UvrD-like_ATP-bd"/>
</dbReference>
<reference evidence="15 16" key="1">
    <citation type="submission" date="2011-11" db="EMBL/GenBank/DDBJ databases">
        <title>Improved High-Quality Draft sequence of Beggiatoa alba B18lD.</title>
        <authorList>
            <consortium name="US DOE Joint Genome Institute"/>
            <person name="Lucas S."/>
            <person name="Han J."/>
            <person name="Lapidus A."/>
            <person name="Cheng J.-F."/>
            <person name="Goodwin L."/>
            <person name="Pitluck S."/>
            <person name="Peters L."/>
            <person name="Mikhailova N."/>
            <person name="Held B."/>
            <person name="Detter J.C."/>
            <person name="Han C."/>
            <person name="Tapia R."/>
            <person name="Land M."/>
            <person name="Hauser L."/>
            <person name="Kyrpides N."/>
            <person name="Ivanova N."/>
            <person name="Pagani I."/>
            <person name="Samuel K."/>
            <person name="Teske A."/>
            <person name="Mueller J."/>
            <person name="Woyke T."/>
        </authorList>
    </citation>
    <scope>NUCLEOTIDE SEQUENCE [LARGE SCALE GENOMIC DNA]</scope>
    <source>
        <strain evidence="15 16">B18LD</strain>
    </source>
</reference>
<dbReference type="GO" id="GO:0000725">
    <property type="term" value="P:recombinational repair"/>
    <property type="evidence" value="ECO:0007669"/>
    <property type="project" value="TreeGrafter"/>
</dbReference>
<dbReference type="FunFam" id="1.10.486.10:FF:000003">
    <property type="entry name" value="ATP-dependent DNA helicase"/>
    <property type="match status" value="1"/>
</dbReference>
<sequence length="711" mass="81470">MEDISQILDSLNPIQREAVAAPTGHLLILAGAGSGKTRVLVHRIAWILATQQAQAYNILAVTFTNKAASEMQKRINQLLDGISTTGLWVGTFHGICHRFLRMHWQEAKLPNTFQILDSDDQQRTLKRILIAQGLDEKTWTPKQVQHFINNHKEQGLRPQHIHVEAHETWLKRMLSIYQTYDEHCQRNGLVDFAELLLRTYETLRDNDALRNTYQTRFRHILVDEFQDTNTIQYKLIQTLVGKDSHLFIVGDDDQSIYSWRGAKIENIQRINQDYPNTHLIRLEQNYRSTGTILAVANQLIANNKKRLGKNLWTAGEKGDPVYLYTAYSDLDEARFVADKIAEWQGKWQEIAVLYRTSAQSRVFEEALLQRNIPYRIIGGLRFYERAEIKDVLAYLRLLHHRHNDTAFERIINLPKRGIGDKTLESLRATARQHQCSLWDAIQHALASQQLTKRAATPLLSFSTFIEELSQKIAGQPLHEQIKQIIQQAGLVAHYQKDDPVDATRRQENLDELQTAAEQFEKLYYSEPDIISAFLAQAALEAGEGQSQAFEDCVQLMTLHAAKGLEFTLVFLGGLEEGLFPHQNSIDEGNLEEERRLCYVGITRARQTLYLCHSENRAQYGQRSNAYPSRFIAEIPRELIQEVRLKTAFSVKSSVAIDASFQLGDNVRHPTYGDGVIIEQEGQGELMRLRVAFSNGTSKWLLLAYTRLEKMG</sequence>
<dbReference type="PANTHER" id="PTHR11070">
    <property type="entry name" value="UVRD / RECB / PCRA DNA HELICASE FAMILY MEMBER"/>
    <property type="match status" value="1"/>
</dbReference>
<keyword evidence="5 12" id="KW-0067">ATP-binding</keyword>
<keyword evidence="2 12" id="KW-0547">Nucleotide-binding</keyword>
<dbReference type="eggNOG" id="COG0210">
    <property type="taxonomic scope" value="Bacteria"/>
</dbReference>
<comment type="catalytic activity">
    <reaction evidence="11">
        <text>ATP + H2O = ADP + phosphate + H(+)</text>
        <dbReference type="Rhea" id="RHEA:13065"/>
        <dbReference type="ChEBI" id="CHEBI:15377"/>
        <dbReference type="ChEBI" id="CHEBI:15378"/>
        <dbReference type="ChEBI" id="CHEBI:30616"/>
        <dbReference type="ChEBI" id="CHEBI:43474"/>
        <dbReference type="ChEBI" id="CHEBI:456216"/>
        <dbReference type="EC" id="5.6.2.4"/>
    </reaction>
</comment>
<protein>
    <recommendedName>
        <fullName evidence="9">DNA 3'-5' helicase</fullName>
        <ecNumber evidence="9">5.6.2.4</ecNumber>
    </recommendedName>
    <alternativeName>
        <fullName evidence="10">DNA 3'-5' helicase II</fullName>
    </alternativeName>
</protein>
<dbReference type="PROSITE" id="PS51217">
    <property type="entry name" value="UVRD_HELICASE_CTER"/>
    <property type="match status" value="1"/>
</dbReference>
<dbReference type="Pfam" id="PF21196">
    <property type="entry name" value="PcrA_UvrD_tudor"/>
    <property type="match status" value="1"/>
</dbReference>
<evidence type="ECO:0000259" key="14">
    <source>
        <dbReference type="PROSITE" id="PS51217"/>
    </source>
</evidence>
<dbReference type="SUPFAM" id="SSF52540">
    <property type="entry name" value="P-loop containing nucleoside triphosphate hydrolases"/>
    <property type="match status" value="1"/>
</dbReference>
<dbReference type="PROSITE" id="PS51198">
    <property type="entry name" value="UVRD_HELICASE_ATP_BIND"/>
    <property type="match status" value="1"/>
</dbReference>
<dbReference type="GO" id="GO:0003677">
    <property type="term" value="F:DNA binding"/>
    <property type="evidence" value="ECO:0007669"/>
    <property type="project" value="UniProtKB-KW"/>
</dbReference>
<evidence type="ECO:0000313" key="16">
    <source>
        <dbReference type="Proteomes" id="UP000005744"/>
    </source>
</evidence>
<dbReference type="GO" id="GO:0009314">
    <property type="term" value="P:response to radiation"/>
    <property type="evidence" value="ECO:0007669"/>
    <property type="project" value="UniProtKB-ARBA"/>
</dbReference>
<evidence type="ECO:0000256" key="3">
    <source>
        <dbReference type="ARBA" id="ARBA00022801"/>
    </source>
</evidence>
<evidence type="ECO:0000256" key="8">
    <source>
        <dbReference type="ARBA" id="ARBA00034617"/>
    </source>
</evidence>
<proteinExistence type="inferred from homology"/>
<keyword evidence="3 12" id="KW-0378">Hydrolase</keyword>
<dbReference type="GO" id="GO:0016887">
    <property type="term" value="F:ATP hydrolysis activity"/>
    <property type="evidence" value="ECO:0007669"/>
    <property type="project" value="RHEA"/>
</dbReference>
<dbReference type="GO" id="GO:0043138">
    <property type="term" value="F:3'-5' DNA helicase activity"/>
    <property type="evidence" value="ECO:0007669"/>
    <property type="project" value="UniProtKB-EC"/>
</dbReference>
<organism evidence="15 16">
    <name type="scientific">Beggiatoa alba B18LD</name>
    <dbReference type="NCBI Taxonomy" id="395493"/>
    <lineage>
        <taxon>Bacteria</taxon>
        <taxon>Pseudomonadati</taxon>
        <taxon>Pseudomonadota</taxon>
        <taxon>Gammaproteobacteria</taxon>
        <taxon>Thiotrichales</taxon>
        <taxon>Thiotrichaceae</taxon>
        <taxon>Beggiatoa</taxon>
    </lineage>
</organism>
<dbReference type="STRING" id="395493.BegalDRAFT_1637"/>
<dbReference type="InterPro" id="IPR013986">
    <property type="entry name" value="DExx_box_DNA_helicase_dom_sf"/>
</dbReference>
<dbReference type="HOGENOM" id="CLU_004585_5_5_6"/>
<evidence type="ECO:0000256" key="7">
    <source>
        <dbReference type="ARBA" id="ARBA00023235"/>
    </source>
</evidence>
<dbReference type="RefSeq" id="WP_002685528.1">
    <property type="nucleotide sequence ID" value="NZ_JH600070.1"/>
</dbReference>
<comment type="similarity">
    <text evidence="1">Belongs to the helicase family. UvrD subfamily.</text>
</comment>
<evidence type="ECO:0000256" key="1">
    <source>
        <dbReference type="ARBA" id="ARBA00009922"/>
    </source>
</evidence>
<keyword evidence="4 12" id="KW-0347">Helicase</keyword>
<evidence type="ECO:0000256" key="5">
    <source>
        <dbReference type="ARBA" id="ARBA00022840"/>
    </source>
</evidence>
<dbReference type="PANTHER" id="PTHR11070:SF2">
    <property type="entry name" value="ATP-DEPENDENT DNA HELICASE SRS2"/>
    <property type="match status" value="1"/>
</dbReference>
<dbReference type="Pfam" id="PF13361">
    <property type="entry name" value="UvrD_C"/>
    <property type="match status" value="1"/>
</dbReference>
<dbReference type="Gene3D" id="1.10.486.10">
    <property type="entry name" value="PCRA, domain 4"/>
    <property type="match status" value="1"/>
</dbReference>
<dbReference type="Gene3D" id="1.10.10.160">
    <property type="match status" value="1"/>
</dbReference>
<dbReference type="CDD" id="cd18807">
    <property type="entry name" value="SF1_C_UvrD"/>
    <property type="match status" value="1"/>
</dbReference>
<feature type="domain" description="UvrD-like helicase ATP-binding" evidence="13">
    <location>
        <begin position="9"/>
        <end position="289"/>
    </location>
</feature>
<name>I3CFX3_9GAMM</name>
<feature type="domain" description="UvrD-like helicase C-terminal" evidence="14">
    <location>
        <begin position="290"/>
        <end position="563"/>
    </location>
</feature>
<dbReference type="Proteomes" id="UP000005744">
    <property type="component" value="Unassembled WGS sequence"/>
</dbReference>
<dbReference type="AlphaFoldDB" id="I3CFX3"/>
<evidence type="ECO:0000256" key="11">
    <source>
        <dbReference type="ARBA" id="ARBA00048988"/>
    </source>
</evidence>
<evidence type="ECO:0000256" key="4">
    <source>
        <dbReference type="ARBA" id="ARBA00022806"/>
    </source>
</evidence>
<dbReference type="EC" id="5.6.2.4" evidence="9"/>
<dbReference type="GO" id="GO:0005829">
    <property type="term" value="C:cytosol"/>
    <property type="evidence" value="ECO:0007669"/>
    <property type="project" value="TreeGrafter"/>
</dbReference>
<comment type="catalytic activity">
    <reaction evidence="8">
        <text>Couples ATP hydrolysis with the unwinding of duplex DNA by translocating in the 3'-5' direction.</text>
        <dbReference type="EC" id="5.6.2.4"/>
    </reaction>
</comment>
<dbReference type="CDD" id="cd17932">
    <property type="entry name" value="DEXQc_UvrD"/>
    <property type="match status" value="1"/>
</dbReference>
<dbReference type="NCBIfam" id="NF008743">
    <property type="entry name" value="PRK11773.1"/>
    <property type="match status" value="1"/>
</dbReference>
<dbReference type="FunFam" id="1.10.10.160:FF:000001">
    <property type="entry name" value="ATP-dependent DNA helicase"/>
    <property type="match status" value="1"/>
</dbReference>
<dbReference type="EMBL" id="JH600070">
    <property type="protein sequence ID" value="EIJ42516.1"/>
    <property type="molecule type" value="Genomic_DNA"/>
</dbReference>
<dbReference type="InterPro" id="IPR027417">
    <property type="entry name" value="P-loop_NTPase"/>
</dbReference>
<dbReference type="Pfam" id="PF00580">
    <property type="entry name" value="UvrD-helicase"/>
    <property type="match status" value="1"/>
</dbReference>
<evidence type="ECO:0000256" key="12">
    <source>
        <dbReference type="PROSITE-ProRule" id="PRU00560"/>
    </source>
</evidence>
<dbReference type="InterPro" id="IPR014017">
    <property type="entry name" value="DNA_helicase_UvrD-like_C"/>
</dbReference>
<evidence type="ECO:0000256" key="10">
    <source>
        <dbReference type="ARBA" id="ARBA00034923"/>
    </source>
</evidence>
<evidence type="ECO:0000259" key="13">
    <source>
        <dbReference type="PROSITE" id="PS51198"/>
    </source>
</evidence>
<evidence type="ECO:0000256" key="9">
    <source>
        <dbReference type="ARBA" id="ARBA00034808"/>
    </source>
</evidence>
<keyword evidence="6" id="KW-0238">DNA-binding</keyword>
<evidence type="ECO:0000256" key="6">
    <source>
        <dbReference type="ARBA" id="ARBA00023125"/>
    </source>
</evidence>
<keyword evidence="16" id="KW-1185">Reference proteome</keyword>
<feature type="binding site" evidence="12">
    <location>
        <begin position="30"/>
        <end position="37"/>
    </location>
    <ligand>
        <name>ATP</name>
        <dbReference type="ChEBI" id="CHEBI:30616"/>
    </ligand>
</feature>
<evidence type="ECO:0000256" key="2">
    <source>
        <dbReference type="ARBA" id="ARBA00022741"/>
    </source>
</evidence>
<evidence type="ECO:0000313" key="15">
    <source>
        <dbReference type="EMBL" id="EIJ42516.1"/>
    </source>
</evidence>
<dbReference type="Gene3D" id="3.40.50.300">
    <property type="entry name" value="P-loop containing nucleotide triphosphate hydrolases"/>
    <property type="match status" value="2"/>
</dbReference>
<keyword evidence="7" id="KW-0413">Isomerase</keyword>
<dbReference type="InterPro" id="IPR000212">
    <property type="entry name" value="DNA_helicase_UvrD/REP"/>
</dbReference>